<dbReference type="InterPro" id="IPR036047">
    <property type="entry name" value="F-box-like_dom_sf"/>
</dbReference>
<sequence length="372" mass="42977">MPSNKKFSFLPLKDESPFINFPDEILVCIFKNLTKKDVANMRLVHSNFDNAVKNILLHSIVVVTRDKSVYSFPSSWNDYTFVKSDAFFHMFRSQYFDPEYNKRLIFMGPLSTEEKYVERLKHTLNDVQVYDAAPFNGNRVVCVTLSIGTQPQAYWSVIEHDLFGDDFRQFGKPPITPLSLPEYSINEMKISSSKANFSAYKINCKSIILTGLNYNDMLSHFNYSTITKLSILQETALNMSSFTRMAQFFINLKEFGIVDSANFSFQQFVLGLRSNSLTRLETKCEIDSFGLEFDNIIHHHSRSLETIIHHYKDNKAPLFARPERGANPKEMPLGFRLLKLDDFPKLISLKFDGGRYSVDRSGHKPKMVYSTY</sequence>
<dbReference type="HOGENOM" id="CLU_743932_0_0_1"/>
<evidence type="ECO:0000259" key="1">
    <source>
        <dbReference type="PROSITE" id="PS50181"/>
    </source>
</evidence>
<feature type="domain" description="F-box" evidence="1">
    <location>
        <begin position="15"/>
        <end position="60"/>
    </location>
</feature>
<dbReference type="InterPro" id="IPR001810">
    <property type="entry name" value="F-box_dom"/>
</dbReference>
<proteinExistence type="predicted"/>
<evidence type="ECO:0000313" key="3">
    <source>
        <dbReference type="Proteomes" id="UP000002037"/>
    </source>
</evidence>
<dbReference type="EMBL" id="GG692397">
    <property type="protein sequence ID" value="EER34051.1"/>
    <property type="molecule type" value="Genomic_DNA"/>
</dbReference>
<dbReference type="Pfam" id="PF00646">
    <property type="entry name" value="F-box"/>
    <property type="match status" value="1"/>
</dbReference>
<dbReference type="AlphaFoldDB" id="C5M8Z7"/>
<evidence type="ECO:0000313" key="2">
    <source>
        <dbReference type="EMBL" id="EER34051.1"/>
    </source>
</evidence>
<dbReference type="VEuPathDB" id="FungiDB:CTRG_02869"/>
<accession>C5M8Z7</accession>
<dbReference type="OrthoDB" id="10392024at2759"/>
<name>C5M8Z7_CANTT</name>
<keyword evidence="3" id="KW-1185">Reference proteome</keyword>
<reference evidence="2 3" key="1">
    <citation type="journal article" date="2009" name="Nature">
        <title>Evolution of pathogenicity and sexual reproduction in eight Candida genomes.</title>
        <authorList>
            <person name="Butler G."/>
            <person name="Rasmussen M.D."/>
            <person name="Lin M.F."/>
            <person name="Santos M.A."/>
            <person name="Sakthikumar S."/>
            <person name="Munro C.A."/>
            <person name="Rheinbay E."/>
            <person name="Grabherr M."/>
            <person name="Forche A."/>
            <person name="Reedy J.L."/>
            <person name="Agrafioti I."/>
            <person name="Arnaud M.B."/>
            <person name="Bates S."/>
            <person name="Brown A.J."/>
            <person name="Brunke S."/>
            <person name="Costanzo M.C."/>
            <person name="Fitzpatrick D.A."/>
            <person name="de Groot P.W."/>
            <person name="Harris D."/>
            <person name="Hoyer L.L."/>
            <person name="Hube B."/>
            <person name="Klis F.M."/>
            <person name="Kodira C."/>
            <person name="Lennard N."/>
            <person name="Logue M.E."/>
            <person name="Martin R."/>
            <person name="Neiman A.M."/>
            <person name="Nikolaou E."/>
            <person name="Quail M.A."/>
            <person name="Quinn J."/>
            <person name="Santos M.C."/>
            <person name="Schmitzberger F.F."/>
            <person name="Sherlock G."/>
            <person name="Shah P."/>
            <person name="Silverstein K.A."/>
            <person name="Skrzypek M.S."/>
            <person name="Soll D."/>
            <person name="Staggs R."/>
            <person name="Stansfield I."/>
            <person name="Stumpf M.P."/>
            <person name="Sudbery P.E."/>
            <person name="Srikantha T."/>
            <person name="Zeng Q."/>
            <person name="Berman J."/>
            <person name="Berriman M."/>
            <person name="Heitman J."/>
            <person name="Gow N.A."/>
            <person name="Lorenz M.C."/>
            <person name="Birren B.W."/>
            <person name="Kellis M."/>
            <person name="Cuomo C.A."/>
        </authorList>
    </citation>
    <scope>NUCLEOTIDE SEQUENCE [LARGE SCALE GENOMIC DNA]</scope>
    <source>
        <strain evidence="3">ATCC MYA-3404 / T1</strain>
    </source>
</reference>
<gene>
    <name evidence="2" type="ORF">CTRG_02869</name>
</gene>
<dbReference type="GeneID" id="8300373"/>
<dbReference type="RefSeq" id="XP_002548572.1">
    <property type="nucleotide sequence ID" value="XM_002548526.1"/>
</dbReference>
<protein>
    <recommendedName>
        <fullName evidence="1">F-box domain-containing protein</fullName>
    </recommendedName>
</protein>
<dbReference type="KEGG" id="ctp:CTRG_02869"/>
<dbReference type="Proteomes" id="UP000002037">
    <property type="component" value="Unassembled WGS sequence"/>
</dbReference>
<organism evidence="2 3">
    <name type="scientific">Candida tropicalis (strain ATCC MYA-3404 / T1)</name>
    <name type="common">Yeast</name>
    <dbReference type="NCBI Taxonomy" id="294747"/>
    <lineage>
        <taxon>Eukaryota</taxon>
        <taxon>Fungi</taxon>
        <taxon>Dikarya</taxon>
        <taxon>Ascomycota</taxon>
        <taxon>Saccharomycotina</taxon>
        <taxon>Pichiomycetes</taxon>
        <taxon>Debaryomycetaceae</taxon>
        <taxon>Candida/Lodderomyces clade</taxon>
        <taxon>Candida</taxon>
    </lineage>
</organism>
<dbReference type="PROSITE" id="PS50181">
    <property type="entry name" value="FBOX"/>
    <property type="match status" value="1"/>
</dbReference>
<dbReference type="SUPFAM" id="SSF81383">
    <property type="entry name" value="F-box domain"/>
    <property type="match status" value="1"/>
</dbReference>